<dbReference type="SUPFAM" id="SSF46689">
    <property type="entry name" value="Homeodomain-like"/>
    <property type="match status" value="1"/>
</dbReference>
<evidence type="ECO:0000259" key="5">
    <source>
        <dbReference type="PROSITE" id="PS50977"/>
    </source>
</evidence>
<reference evidence="6 7" key="1">
    <citation type="submission" date="2021-03" db="EMBL/GenBank/DDBJ databases">
        <title>Sequencing the genomes of 1000 actinobacteria strains.</title>
        <authorList>
            <person name="Klenk H.-P."/>
        </authorList>
    </citation>
    <scope>NUCLEOTIDE SEQUENCE [LARGE SCALE GENOMIC DNA]</scope>
    <source>
        <strain evidence="6 7">DSM 14564</strain>
    </source>
</reference>
<dbReference type="PANTHER" id="PTHR30055">
    <property type="entry name" value="HTH-TYPE TRANSCRIPTIONAL REGULATOR RUTR"/>
    <property type="match status" value="1"/>
</dbReference>
<feature type="domain" description="HTH tetR-type" evidence="5">
    <location>
        <begin position="15"/>
        <end position="75"/>
    </location>
</feature>
<evidence type="ECO:0000256" key="4">
    <source>
        <dbReference type="PROSITE-ProRule" id="PRU00335"/>
    </source>
</evidence>
<keyword evidence="7" id="KW-1185">Reference proteome</keyword>
<evidence type="ECO:0000256" key="2">
    <source>
        <dbReference type="ARBA" id="ARBA00023125"/>
    </source>
</evidence>
<dbReference type="RefSeq" id="WP_209887344.1">
    <property type="nucleotide sequence ID" value="NZ_BAAAJV010000011.1"/>
</dbReference>
<organism evidence="6 7">
    <name type="scientific">Brachybacterium fresconis</name>
    <dbReference type="NCBI Taxonomy" id="173363"/>
    <lineage>
        <taxon>Bacteria</taxon>
        <taxon>Bacillati</taxon>
        <taxon>Actinomycetota</taxon>
        <taxon>Actinomycetes</taxon>
        <taxon>Micrococcales</taxon>
        <taxon>Dermabacteraceae</taxon>
        <taxon>Brachybacterium</taxon>
    </lineage>
</organism>
<accession>A0ABS4YGU6</accession>
<dbReference type="EMBL" id="JAGIOC010000001">
    <property type="protein sequence ID" value="MBP2407735.1"/>
    <property type="molecule type" value="Genomic_DNA"/>
</dbReference>
<dbReference type="InterPro" id="IPR009057">
    <property type="entry name" value="Homeodomain-like_sf"/>
</dbReference>
<dbReference type="Gene3D" id="1.10.357.10">
    <property type="entry name" value="Tetracycline Repressor, domain 2"/>
    <property type="match status" value="1"/>
</dbReference>
<comment type="caution">
    <text evidence="6">The sequence shown here is derived from an EMBL/GenBank/DDBJ whole genome shotgun (WGS) entry which is preliminary data.</text>
</comment>
<evidence type="ECO:0000256" key="3">
    <source>
        <dbReference type="ARBA" id="ARBA00023163"/>
    </source>
</evidence>
<dbReference type="InterPro" id="IPR050109">
    <property type="entry name" value="HTH-type_TetR-like_transc_reg"/>
</dbReference>
<feature type="DNA-binding region" description="H-T-H motif" evidence="4">
    <location>
        <begin position="38"/>
        <end position="57"/>
    </location>
</feature>
<keyword evidence="1" id="KW-0805">Transcription regulation</keyword>
<dbReference type="PANTHER" id="PTHR30055:SF234">
    <property type="entry name" value="HTH-TYPE TRANSCRIPTIONAL REGULATOR BETI"/>
    <property type="match status" value="1"/>
</dbReference>
<dbReference type="Proteomes" id="UP000698222">
    <property type="component" value="Unassembled WGS sequence"/>
</dbReference>
<dbReference type="InterPro" id="IPR001647">
    <property type="entry name" value="HTH_TetR"/>
</dbReference>
<protein>
    <submittedName>
        <fullName evidence="6">AcrR family transcriptional regulator</fullName>
    </submittedName>
</protein>
<gene>
    <name evidence="6" type="ORF">JOF44_000638</name>
</gene>
<sequence>MSTRRGPGRPPGAPAARREQLIEVTIELVGDQGYPAATLGRIAEAAGLSKASVLHHVPTVAELLAAAYEQVLASLVAEVGAAVEVAAVTDRPGVYVIAMIGYFRDHPRHTRVASEALVHLGRPGQSQERWEPLARLLEQARTARGLPPAADLRTAALAIGGAIDAIVREQQTDPDYDSTDAAEQLAAAVTTTLLSPPASRPR</sequence>
<evidence type="ECO:0000313" key="7">
    <source>
        <dbReference type="Proteomes" id="UP000698222"/>
    </source>
</evidence>
<dbReference type="Pfam" id="PF00440">
    <property type="entry name" value="TetR_N"/>
    <property type="match status" value="1"/>
</dbReference>
<dbReference type="InterPro" id="IPR036271">
    <property type="entry name" value="Tet_transcr_reg_TetR-rel_C_sf"/>
</dbReference>
<keyword evidence="2 4" id="KW-0238">DNA-binding</keyword>
<evidence type="ECO:0000313" key="6">
    <source>
        <dbReference type="EMBL" id="MBP2407735.1"/>
    </source>
</evidence>
<evidence type="ECO:0000256" key="1">
    <source>
        <dbReference type="ARBA" id="ARBA00023015"/>
    </source>
</evidence>
<dbReference type="SUPFAM" id="SSF48498">
    <property type="entry name" value="Tetracyclin repressor-like, C-terminal domain"/>
    <property type="match status" value="1"/>
</dbReference>
<keyword evidence="3" id="KW-0804">Transcription</keyword>
<proteinExistence type="predicted"/>
<name>A0ABS4YGU6_9MICO</name>
<dbReference type="PROSITE" id="PS50977">
    <property type="entry name" value="HTH_TETR_2"/>
    <property type="match status" value="1"/>
</dbReference>